<protein>
    <submittedName>
        <fullName evidence="1 2">Uncharacterized protein</fullName>
    </submittedName>
</protein>
<evidence type="ECO:0000313" key="2">
    <source>
        <dbReference type="EnsemblPlants" id="KQK18437"/>
    </source>
</evidence>
<proteinExistence type="predicted"/>
<evidence type="ECO:0000313" key="3">
    <source>
        <dbReference type="Proteomes" id="UP000008810"/>
    </source>
</evidence>
<evidence type="ECO:0000313" key="1">
    <source>
        <dbReference type="EMBL" id="KQK18437.1"/>
    </source>
</evidence>
<gene>
    <name evidence="1" type="ORF">BRADI_1g42478v3</name>
</gene>
<dbReference type="AlphaFoldDB" id="A0A0Q3H790"/>
<dbReference type="InterPro" id="IPR040376">
    <property type="entry name" value="At4g28100-like"/>
</dbReference>
<dbReference type="PANTHER" id="PTHR34056:SF1">
    <property type="entry name" value="GPI-ANCHORED PROTEIN"/>
    <property type="match status" value="1"/>
</dbReference>
<dbReference type="InParanoid" id="A0A0Q3H790"/>
<reference evidence="2" key="3">
    <citation type="submission" date="2018-08" db="UniProtKB">
        <authorList>
            <consortium name="EnsemblPlants"/>
        </authorList>
    </citation>
    <scope>IDENTIFICATION</scope>
    <source>
        <strain evidence="2">cv. Bd21</strain>
    </source>
</reference>
<keyword evidence="3" id="KW-1185">Reference proteome</keyword>
<dbReference type="Proteomes" id="UP000008810">
    <property type="component" value="Chromosome 1"/>
</dbReference>
<sequence>MLTRSLSNGAPHFNRLKHTVTPSAGRTNYTAMPRLHCTIVLLLSLTGLLLQHAAAASPAMPDPASLEPSLLFPSASATQAALQPTRASSTIPAFPEQSEAAATSSVCQLAPSPPLLPAVLASCNAGRGKKGALPPRLQCCPPLAAWLYAAYAPTALGLLGGARAAPAGEERPAAAAADVADLLPLLPDDVEECAGAADRALRASGATLPLPPPQVNGNGTSSCDVAFCYCGIRLRRPVCAVPSGRAARRLERDCARPGLAACSRCLRALNLLIAGGDHKNATSSKSKQDGRSRQRDCQLMGLTWLLQRNATRHRVAATAVLQALMAADEAGTTSPTATCSLPVDDMPLAVASSEINGAADLSAVGRLLRVLLGASAVIFSWCI</sequence>
<dbReference type="Gramene" id="KQK18437">
    <property type="protein sequence ID" value="KQK18437"/>
    <property type="gene ID" value="BRADI_1g42478v3"/>
</dbReference>
<dbReference type="Gramene" id="PNT75970">
    <property type="protein sequence ID" value="PNT75970"/>
    <property type="gene ID" value="BRADI_1g42478v3"/>
</dbReference>
<dbReference type="ExpressionAtlas" id="A0A0Q3H790">
    <property type="expression patterns" value="baseline"/>
</dbReference>
<organism evidence="1">
    <name type="scientific">Brachypodium distachyon</name>
    <name type="common">Purple false brome</name>
    <name type="synonym">Trachynia distachya</name>
    <dbReference type="NCBI Taxonomy" id="15368"/>
    <lineage>
        <taxon>Eukaryota</taxon>
        <taxon>Viridiplantae</taxon>
        <taxon>Streptophyta</taxon>
        <taxon>Embryophyta</taxon>
        <taxon>Tracheophyta</taxon>
        <taxon>Spermatophyta</taxon>
        <taxon>Magnoliopsida</taxon>
        <taxon>Liliopsida</taxon>
        <taxon>Poales</taxon>
        <taxon>Poaceae</taxon>
        <taxon>BOP clade</taxon>
        <taxon>Pooideae</taxon>
        <taxon>Stipodae</taxon>
        <taxon>Brachypodieae</taxon>
        <taxon>Brachypodium</taxon>
    </lineage>
</organism>
<dbReference type="EnsemblPlants" id="KQK18437">
    <property type="protein sequence ID" value="KQK18437"/>
    <property type="gene ID" value="BRADI_1g42478v3"/>
</dbReference>
<reference evidence="1 2" key="1">
    <citation type="journal article" date="2010" name="Nature">
        <title>Genome sequencing and analysis of the model grass Brachypodium distachyon.</title>
        <authorList>
            <consortium name="International Brachypodium Initiative"/>
        </authorList>
    </citation>
    <scope>NUCLEOTIDE SEQUENCE [LARGE SCALE GENOMIC DNA]</scope>
    <source>
        <strain evidence="1 2">Bd21</strain>
    </source>
</reference>
<dbReference type="EMBL" id="CM000880">
    <property type="protein sequence ID" value="PNT75970.1"/>
    <property type="molecule type" value="Genomic_DNA"/>
</dbReference>
<dbReference type="EMBL" id="CM000880">
    <property type="protein sequence ID" value="KQK18437.1"/>
    <property type="molecule type" value="Genomic_DNA"/>
</dbReference>
<name>A0A0Q3H790_BRADI</name>
<dbReference type="PANTHER" id="PTHR34056">
    <property type="entry name" value="GPI-ANCHORED PROTEIN"/>
    <property type="match status" value="1"/>
</dbReference>
<dbReference type="EnsemblPlants" id="PNT75970">
    <property type="protein sequence ID" value="PNT75970"/>
    <property type="gene ID" value="BRADI_1g42478v3"/>
</dbReference>
<reference evidence="1" key="2">
    <citation type="submission" date="2017-06" db="EMBL/GenBank/DDBJ databases">
        <title>WGS assembly of Brachypodium distachyon.</title>
        <authorList>
            <consortium name="The International Brachypodium Initiative"/>
            <person name="Lucas S."/>
            <person name="Harmon-Smith M."/>
            <person name="Lail K."/>
            <person name="Tice H."/>
            <person name="Grimwood J."/>
            <person name="Bruce D."/>
            <person name="Barry K."/>
            <person name="Shu S."/>
            <person name="Lindquist E."/>
            <person name="Wang M."/>
            <person name="Pitluck S."/>
            <person name="Vogel J.P."/>
            <person name="Garvin D.F."/>
            <person name="Mockler T.C."/>
            <person name="Schmutz J."/>
            <person name="Rokhsar D."/>
            <person name="Bevan M.W."/>
        </authorList>
    </citation>
    <scope>NUCLEOTIDE SEQUENCE</scope>
    <source>
        <strain evidence="1">Bd21</strain>
    </source>
</reference>
<dbReference type="STRING" id="15368.A0A0Q3H790"/>
<dbReference type="OrthoDB" id="764087at2759"/>
<accession>A0A0Q3H790</accession>